<organism evidence="3 4">
    <name type="scientific">Rheinheimera soli</name>
    <dbReference type="NCBI Taxonomy" id="443616"/>
    <lineage>
        <taxon>Bacteria</taxon>
        <taxon>Pseudomonadati</taxon>
        <taxon>Pseudomonadota</taxon>
        <taxon>Gammaproteobacteria</taxon>
        <taxon>Chromatiales</taxon>
        <taxon>Chromatiaceae</taxon>
        <taxon>Rheinheimera</taxon>
    </lineage>
</organism>
<reference evidence="3 4" key="1">
    <citation type="submission" date="2023-07" db="EMBL/GenBank/DDBJ databases">
        <title>Sorghum-associated microbial communities from plants grown in Nebraska, USA.</title>
        <authorList>
            <person name="Schachtman D."/>
        </authorList>
    </citation>
    <scope>NUCLEOTIDE SEQUENCE [LARGE SCALE GENOMIC DNA]</scope>
    <source>
        <strain evidence="3 4">4138</strain>
    </source>
</reference>
<feature type="signal peptide" evidence="2">
    <location>
        <begin position="1"/>
        <end position="20"/>
    </location>
</feature>
<evidence type="ECO:0000313" key="4">
    <source>
        <dbReference type="Proteomes" id="UP001257909"/>
    </source>
</evidence>
<keyword evidence="2" id="KW-0732">Signal</keyword>
<keyword evidence="4" id="KW-1185">Reference proteome</keyword>
<sequence length="135" mass="12866">MKKLSVFMAAMLVVSGAAMAQGEETGSAGAGSGASAAGSGLGAIGGIATGTIVAGAIAAGVLAAVVSNNRSDSPVNCPTGQTLVNGTCQPNKTLQCEGSDPLVGGVCTGTTTTVTVSGTSTITVPVTFTYAPTLR</sequence>
<comment type="caution">
    <text evidence="3">The sequence shown here is derived from an EMBL/GenBank/DDBJ whole genome shotgun (WGS) entry which is preliminary data.</text>
</comment>
<accession>A0ABU1VV72</accession>
<evidence type="ECO:0000256" key="1">
    <source>
        <dbReference type="SAM" id="Phobius"/>
    </source>
</evidence>
<keyword evidence="1" id="KW-0812">Transmembrane</keyword>
<feature type="chain" id="PRO_5045687611" description="Glycine zipper domain-containing protein" evidence="2">
    <location>
        <begin position="21"/>
        <end position="135"/>
    </location>
</feature>
<evidence type="ECO:0008006" key="5">
    <source>
        <dbReference type="Google" id="ProtNLM"/>
    </source>
</evidence>
<evidence type="ECO:0000256" key="2">
    <source>
        <dbReference type="SAM" id="SignalP"/>
    </source>
</evidence>
<gene>
    <name evidence="3" type="ORF">J2W69_000243</name>
</gene>
<protein>
    <recommendedName>
        <fullName evidence="5">Glycine zipper domain-containing protein</fullName>
    </recommendedName>
</protein>
<name>A0ABU1VV72_9GAMM</name>
<proteinExistence type="predicted"/>
<keyword evidence="1" id="KW-1133">Transmembrane helix</keyword>
<keyword evidence="1" id="KW-0472">Membrane</keyword>
<dbReference type="RefSeq" id="WP_310273762.1">
    <property type="nucleotide sequence ID" value="NZ_JAVDWR010000001.1"/>
</dbReference>
<feature type="transmembrane region" description="Helical" evidence="1">
    <location>
        <begin position="44"/>
        <end position="66"/>
    </location>
</feature>
<evidence type="ECO:0000313" key="3">
    <source>
        <dbReference type="EMBL" id="MDR7119328.1"/>
    </source>
</evidence>
<dbReference type="Proteomes" id="UP001257909">
    <property type="component" value="Unassembled WGS sequence"/>
</dbReference>
<dbReference type="EMBL" id="JAVDWR010000001">
    <property type="protein sequence ID" value="MDR7119328.1"/>
    <property type="molecule type" value="Genomic_DNA"/>
</dbReference>